<dbReference type="InterPro" id="IPR011701">
    <property type="entry name" value="MFS"/>
</dbReference>
<dbReference type="Proteomes" id="UP000002318">
    <property type="component" value="Chromosome"/>
</dbReference>
<feature type="transmembrane region" description="Helical" evidence="4">
    <location>
        <begin position="140"/>
        <end position="161"/>
    </location>
</feature>
<dbReference type="SUPFAM" id="SSF103473">
    <property type="entry name" value="MFS general substrate transporter"/>
    <property type="match status" value="1"/>
</dbReference>
<dbReference type="eggNOG" id="COG2814">
    <property type="taxonomic scope" value="Bacteria"/>
</dbReference>
<proteinExistence type="predicted"/>
<dbReference type="GO" id="GO:0022857">
    <property type="term" value="F:transmembrane transporter activity"/>
    <property type="evidence" value="ECO:0007669"/>
    <property type="project" value="InterPro"/>
</dbReference>
<dbReference type="InterPro" id="IPR036259">
    <property type="entry name" value="MFS_trans_sf"/>
</dbReference>
<keyword evidence="3 4" id="KW-0472">Membrane</keyword>
<dbReference type="KEGG" id="ssm:Spirs_2583"/>
<sequence length="379" mass="43072">MKHYPSYTKNPMYRYLLLLVIAVAIGFQGWRTLFNNYAVDVVGINAFQMGVIQSVREIPGFLTFFVVYLLIFCSEYRFAAISAALLGLGVLLTGFFPSHTGLIGTTILMSVGMHFFETTKQSLTLQYFESRRIPNVLASFAAYSALANISIGILIWVLSKFLPLHDLFYIIGGLLILVSLFALTQKPVETILYPQKKHLLFRKRYWLFYLLNFFSGARRQIFVVFAVFIMVEKYHFSVAYITALFVLNNIITYFLSPIVGRAIGKFGERFMLTVEYGTLLFVFAGYALIENSWAATIFYIIDNVFFSFAIALNTYFRKQADPADIAPSMAVGFTINHISSVVVPIFGGILWMYNWRIPFIVGSVIALCSLILSQFIKNQ</sequence>
<feature type="transmembrane region" description="Helical" evidence="4">
    <location>
        <begin position="12"/>
        <end position="30"/>
    </location>
</feature>
<evidence type="ECO:0000256" key="1">
    <source>
        <dbReference type="ARBA" id="ARBA00022692"/>
    </source>
</evidence>
<organism evidence="6 7">
    <name type="scientific">Sediminispirochaeta smaragdinae (strain DSM 11293 / JCM 15392 / SEBR 4228)</name>
    <name type="common">Spirochaeta smaragdinae</name>
    <dbReference type="NCBI Taxonomy" id="573413"/>
    <lineage>
        <taxon>Bacteria</taxon>
        <taxon>Pseudomonadati</taxon>
        <taxon>Spirochaetota</taxon>
        <taxon>Spirochaetia</taxon>
        <taxon>Spirochaetales</taxon>
        <taxon>Spirochaetaceae</taxon>
        <taxon>Sediminispirochaeta</taxon>
    </lineage>
</organism>
<name>E1R4F2_SEDSS</name>
<gene>
    <name evidence="6" type="ordered locus">Spirs_2583</name>
</gene>
<keyword evidence="7" id="KW-1185">Reference proteome</keyword>
<dbReference type="InterPro" id="IPR020846">
    <property type="entry name" value="MFS_dom"/>
</dbReference>
<feature type="transmembrane region" description="Helical" evidence="4">
    <location>
        <begin position="270"/>
        <end position="289"/>
    </location>
</feature>
<feature type="transmembrane region" description="Helical" evidence="4">
    <location>
        <begin position="357"/>
        <end position="376"/>
    </location>
</feature>
<dbReference type="AlphaFoldDB" id="E1R4F2"/>
<dbReference type="Gene3D" id="1.20.1250.20">
    <property type="entry name" value="MFS general substrate transporter like domains"/>
    <property type="match status" value="2"/>
</dbReference>
<dbReference type="PROSITE" id="PS50850">
    <property type="entry name" value="MFS"/>
    <property type="match status" value="1"/>
</dbReference>
<dbReference type="HOGENOM" id="CLU_057648_0_0_12"/>
<dbReference type="OrthoDB" id="9774288at2"/>
<dbReference type="STRING" id="573413.Spirs_2583"/>
<feature type="transmembrane region" description="Helical" evidence="4">
    <location>
        <begin position="50"/>
        <end position="71"/>
    </location>
</feature>
<keyword evidence="2 4" id="KW-1133">Transmembrane helix</keyword>
<dbReference type="PANTHER" id="PTHR23526:SF2">
    <property type="entry name" value="MAJOR FACILITATOR SUPERFAMILY (MFS) PROFILE DOMAIN-CONTAINING PROTEIN"/>
    <property type="match status" value="1"/>
</dbReference>
<feature type="transmembrane region" description="Helical" evidence="4">
    <location>
        <begin position="295"/>
        <end position="316"/>
    </location>
</feature>
<feature type="domain" description="Major facilitator superfamily (MFS) profile" evidence="5">
    <location>
        <begin position="204"/>
        <end position="379"/>
    </location>
</feature>
<evidence type="ECO:0000259" key="5">
    <source>
        <dbReference type="PROSITE" id="PS50850"/>
    </source>
</evidence>
<evidence type="ECO:0000313" key="6">
    <source>
        <dbReference type="EMBL" id="ADK81693.1"/>
    </source>
</evidence>
<dbReference type="PANTHER" id="PTHR23526">
    <property type="entry name" value="INTEGRAL MEMBRANE TRANSPORT PROTEIN-RELATED"/>
    <property type="match status" value="1"/>
</dbReference>
<feature type="transmembrane region" description="Helical" evidence="4">
    <location>
        <begin position="328"/>
        <end position="351"/>
    </location>
</feature>
<evidence type="ECO:0000256" key="2">
    <source>
        <dbReference type="ARBA" id="ARBA00022989"/>
    </source>
</evidence>
<dbReference type="Pfam" id="PF07690">
    <property type="entry name" value="MFS_1"/>
    <property type="match status" value="1"/>
</dbReference>
<feature type="transmembrane region" description="Helical" evidence="4">
    <location>
        <begin position="205"/>
        <end position="231"/>
    </location>
</feature>
<reference evidence="6 7" key="1">
    <citation type="journal article" date="2010" name="Stand. Genomic Sci.">
        <title>Complete genome sequence of Spirochaeta smaragdinae type strain (SEBR 4228).</title>
        <authorList>
            <person name="Mavromatis K."/>
            <person name="Yasawong M."/>
            <person name="Chertkov O."/>
            <person name="Lapidus A."/>
            <person name="Lucas S."/>
            <person name="Nolan M."/>
            <person name="Del Rio T.G."/>
            <person name="Tice H."/>
            <person name="Cheng J.F."/>
            <person name="Pitluck S."/>
            <person name="Liolios K."/>
            <person name="Ivanova N."/>
            <person name="Tapia R."/>
            <person name="Han C."/>
            <person name="Bruce D."/>
            <person name="Goodwin L."/>
            <person name="Pati A."/>
            <person name="Chen A."/>
            <person name="Palaniappan K."/>
            <person name="Land M."/>
            <person name="Hauser L."/>
            <person name="Chang Y.J."/>
            <person name="Jeffries C.D."/>
            <person name="Detter J.C."/>
            <person name="Rohde M."/>
            <person name="Brambilla E."/>
            <person name="Spring S."/>
            <person name="Goker M."/>
            <person name="Sikorski J."/>
            <person name="Woyke T."/>
            <person name="Bristow J."/>
            <person name="Eisen J.A."/>
            <person name="Markowitz V."/>
            <person name="Hugenholtz P."/>
            <person name="Klenk H.P."/>
            <person name="Kyrpides N.C."/>
        </authorList>
    </citation>
    <scope>NUCLEOTIDE SEQUENCE [LARGE SCALE GENOMIC DNA]</scope>
    <source>
        <strain evidence="7">DSM 11293 / JCM 15392 / SEBR 4228</strain>
    </source>
</reference>
<feature type="transmembrane region" description="Helical" evidence="4">
    <location>
        <begin position="78"/>
        <end position="96"/>
    </location>
</feature>
<protein>
    <submittedName>
        <fullName evidence="6">Major facilitator superfamily MFS_1</fullName>
    </submittedName>
</protein>
<keyword evidence="1 4" id="KW-0812">Transmembrane</keyword>
<evidence type="ECO:0000313" key="7">
    <source>
        <dbReference type="Proteomes" id="UP000002318"/>
    </source>
</evidence>
<evidence type="ECO:0000256" key="3">
    <source>
        <dbReference type="ARBA" id="ARBA00023136"/>
    </source>
</evidence>
<dbReference type="InterPro" id="IPR052528">
    <property type="entry name" value="Sugar_transport-like"/>
</dbReference>
<accession>E1R4F2</accession>
<evidence type="ECO:0000256" key="4">
    <source>
        <dbReference type="SAM" id="Phobius"/>
    </source>
</evidence>
<feature type="transmembrane region" description="Helical" evidence="4">
    <location>
        <begin position="167"/>
        <end position="184"/>
    </location>
</feature>
<feature type="transmembrane region" description="Helical" evidence="4">
    <location>
        <begin position="237"/>
        <end position="258"/>
    </location>
</feature>
<dbReference type="RefSeq" id="WP_013255155.1">
    <property type="nucleotide sequence ID" value="NC_014364.1"/>
</dbReference>
<feature type="transmembrane region" description="Helical" evidence="4">
    <location>
        <begin position="102"/>
        <end position="119"/>
    </location>
</feature>
<dbReference type="EMBL" id="CP002116">
    <property type="protein sequence ID" value="ADK81693.1"/>
    <property type="molecule type" value="Genomic_DNA"/>
</dbReference>